<comment type="caution">
    <text evidence="4">The sequence shown here is derived from an EMBL/GenBank/DDBJ whole genome shotgun (WGS) entry which is preliminary data.</text>
</comment>
<dbReference type="InterPro" id="IPR006530">
    <property type="entry name" value="YD"/>
</dbReference>
<dbReference type="EMBL" id="JABUFE010000025">
    <property type="protein sequence ID" value="NSX56944.1"/>
    <property type="molecule type" value="Genomic_DNA"/>
</dbReference>
<evidence type="ECO:0000256" key="2">
    <source>
        <dbReference type="SAM" id="MobiDB-lite"/>
    </source>
</evidence>
<dbReference type="RefSeq" id="WP_174140095.1">
    <property type="nucleotide sequence ID" value="NZ_JABUFE010000025.1"/>
</dbReference>
<reference evidence="4 5" key="1">
    <citation type="submission" date="2020-06" db="EMBL/GenBank/DDBJ databases">
        <title>Sulfitobacter algicola sp. nov., isolated from green algae.</title>
        <authorList>
            <person name="Wang C."/>
        </authorList>
    </citation>
    <scope>NUCLEOTIDE SEQUENCE [LARGE SCALE GENOMIC DNA]</scope>
    <source>
        <strain evidence="4 5">1151</strain>
    </source>
</reference>
<feature type="compositionally biased region" description="Basic and acidic residues" evidence="2">
    <location>
        <begin position="1045"/>
        <end position="1056"/>
    </location>
</feature>
<evidence type="ECO:0000313" key="5">
    <source>
        <dbReference type="Proteomes" id="UP000777935"/>
    </source>
</evidence>
<dbReference type="PANTHER" id="PTHR32305:SF15">
    <property type="entry name" value="PROTEIN RHSA-RELATED"/>
    <property type="match status" value="1"/>
</dbReference>
<dbReference type="Gene3D" id="2.180.10.10">
    <property type="entry name" value="RHS repeat-associated core"/>
    <property type="match status" value="2"/>
</dbReference>
<dbReference type="InterPro" id="IPR050708">
    <property type="entry name" value="T6SS_VgrG/RHS"/>
</dbReference>
<dbReference type="NCBIfam" id="TIGR03696">
    <property type="entry name" value="Rhs_assc_core"/>
    <property type="match status" value="1"/>
</dbReference>
<evidence type="ECO:0000259" key="3">
    <source>
        <dbReference type="Pfam" id="PF25023"/>
    </source>
</evidence>
<evidence type="ECO:0000256" key="1">
    <source>
        <dbReference type="ARBA" id="ARBA00022737"/>
    </source>
</evidence>
<feature type="region of interest" description="Disordered" evidence="2">
    <location>
        <begin position="1037"/>
        <end position="1056"/>
    </location>
</feature>
<keyword evidence="5" id="KW-1185">Reference proteome</keyword>
<keyword evidence="1" id="KW-0677">Repeat</keyword>
<feature type="domain" description="Teneurin-like YD-shell" evidence="3">
    <location>
        <begin position="724"/>
        <end position="975"/>
    </location>
</feature>
<protein>
    <submittedName>
        <fullName evidence="4">RHS repeat protein</fullName>
    </submittedName>
</protein>
<evidence type="ECO:0000313" key="4">
    <source>
        <dbReference type="EMBL" id="NSX56944.1"/>
    </source>
</evidence>
<name>A0ABX2IVJ4_9RHOB</name>
<dbReference type="PANTHER" id="PTHR32305">
    <property type="match status" value="1"/>
</dbReference>
<sequence>MRTDLTLNKVEVVAEYSYKKNDDGNYIAPFLLIEIRDGRTYDDGTPFPYANFEYEYVSGDDVVYADVEQGQLKNSWPVISTSHFGGADGYTFTETSATNALGHTTNYVFGEAEGRKVITSVEGLATPNCQATAQSYDYAAPEGQPKGHVYSRTERNGTITTYTRYADGQIQTKTEDKGGLNERTTAYTWHPVYQKPLTRITEGLLEEFEYSDSGLLLRYSQTDTLAGSPSLGEMRTWIYTYSKIVTPRAEQLDLDVLTSIDGPGLAADGVLDITTYTYDANARLTSVTDAVGLKTEILGFDDLGLPSLIRNPDGIEWGFTYDVMGRVTDMVLNPNGASPKTSTFSYDVIGQLTSSTDMLGRTWTYEYSEARRLVAITSPSGDQMRFTHDLMGNITGTEYSDGTNPATFFENAQFDELGRILKTIGAEGQEWDFNHDVEDNLAQITDPLSHTIQNSFDGLNRVSETVDQAGYTTGLQHDDDDQLTRFTDPRSIETVFDYNGFGELVREVSADRGTMLYSYNNRGLVSQMTDARGQVSTYEYDNAGRLTARLFLSDSTLDQTFTYDNGPIGQGKIDQTSDQSGTTDRSYDAETGFIDVETRNIEGVNYALDYDLTVEGDLTQVTYPSGTQVQITRDTDSRIADIAVVPNGTGAPVPVIAGTTYLPMGPLTNATYGDGGQFAATYDRSYRLTRMTDTVLGTALRDVSYNWTLRDNLAGITDNLTPTGSETFGYTPREKLASADGPYDSLSYAYDGVGNRTSLTRTVGGVAETDVYDYPRLNNMLQSVAQAQGHTRTFTYDTGGNVTYDNRAGGGYGYTYNAANRMDSFSINGVVQSEYVYNAAGQQVIRRLTQEGRTLHSVHDLDGQRIAEYEYDPGAGTSTLLREYVWMDMTPVAVIENGQVYFIRADHIGRPVFATDSNGTKVWEATYLPFGGIHTTSGDAINLRFPGQWFQSEAGLHQNWMRDYDPTTGRYIQADPLGLVDGASVYGYALQNPGRYIDPRGEYAGAIIGGGIRIGIGIGIRAGIRYGARYLASQMTKNGASLPRAQEKERGRERRAYSTYCKNPPPSTGNRCQDLKNNYEHAKQCLAMRQSFGKKWYNDNDLGHSIENSNLENRISRLEDALRDECPQICPTLGISR</sequence>
<organism evidence="4 5">
    <name type="scientific">Parasulfitobacter algicola</name>
    <dbReference type="NCBI Taxonomy" id="2614809"/>
    <lineage>
        <taxon>Bacteria</taxon>
        <taxon>Pseudomonadati</taxon>
        <taxon>Pseudomonadota</taxon>
        <taxon>Alphaproteobacteria</taxon>
        <taxon>Rhodobacterales</taxon>
        <taxon>Roseobacteraceae</taxon>
        <taxon>Parasulfitobacter</taxon>
    </lineage>
</organism>
<dbReference type="NCBIfam" id="TIGR01643">
    <property type="entry name" value="YD_repeat_2x"/>
    <property type="match status" value="3"/>
</dbReference>
<dbReference type="InterPro" id="IPR022385">
    <property type="entry name" value="Rhs_assc_core"/>
</dbReference>
<proteinExistence type="predicted"/>
<dbReference type="InterPro" id="IPR056823">
    <property type="entry name" value="TEN-like_YD-shell"/>
</dbReference>
<dbReference type="InterPro" id="IPR031325">
    <property type="entry name" value="RHS_repeat"/>
</dbReference>
<accession>A0ABX2IVJ4</accession>
<dbReference type="Pfam" id="PF25023">
    <property type="entry name" value="TEN_YD-shell"/>
    <property type="match status" value="1"/>
</dbReference>
<gene>
    <name evidence="4" type="ORF">HRQ87_19365</name>
</gene>
<dbReference type="Pfam" id="PF05593">
    <property type="entry name" value="RHS_repeat"/>
    <property type="match status" value="2"/>
</dbReference>
<dbReference type="Proteomes" id="UP000777935">
    <property type="component" value="Unassembled WGS sequence"/>
</dbReference>